<dbReference type="Proteomes" id="UP000198211">
    <property type="component" value="Unassembled WGS sequence"/>
</dbReference>
<feature type="region of interest" description="Disordered" evidence="1">
    <location>
        <begin position="75"/>
        <end position="99"/>
    </location>
</feature>
<proteinExistence type="predicted"/>
<protein>
    <submittedName>
        <fullName evidence="2">Reverse transcriptase</fullName>
    </submittedName>
</protein>
<dbReference type="SUPFAM" id="SSF56672">
    <property type="entry name" value="DNA/RNA polymerases"/>
    <property type="match status" value="1"/>
</dbReference>
<dbReference type="EMBL" id="NBNE01014092">
    <property type="protein sequence ID" value="OWY94614.1"/>
    <property type="molecule type" value="Genomic_DNA"/>
</dbReference>
<dbReference type="AlphaFoldDB" id="A0A225UNB4"/>
<dbReference type="InterPro" id="IPR043128">
    <property type="entry name" value="Rev_trsase/Diguanyl_cyclase"/>
</dbReference>
<dbReference type="GO" id="GO:0003964">
    <property type="term" value="F:RNA-directed DNA polymerase activity"/>
    <property type="evidence" value="ECO:0007669"/>
    <property type="project" value="UniProtKB-KW"/>
</dbReference>
<feature type="region of interest" description="Disordered" evidence="1">
    <location>
        <begin position="349"/>
        <end position="379"/>
    </location>
</feature>
<sequence>PDADRYLSGDAEGGGISERIPDQATDRTGTKNIKTENRTDTKDIEPKTENLNCQTQIKLDPGEDFDANPPIYPAEGVDLRDPLAGRAATTTSQDAEDEDEIYYHESGDLSAEDLEGNLAVLPEIPISTTAKVSIKDLHVGDSGSATPEEIEKLRQQIVWKKQHLLIGKGNALPLAAKDVVCDIDVGNAKPIALRTRKVPPRFRIYQRLVDNALYGYLKIPRSSDAGNTTDVFQTGIADDPDRASVLGRRSYIDNIMIAVEAWDQMCQRVGYLGHRVSIEGLEANPKDLKSLTDLSFPGSLRSMQSFLGSLNYYSRFIEDYAIYVSVLYELREVEFPELEKRSDLRKVMDQNDPIARDNATPEHPLAGSLDERWIKPSSP</sequence>
<gene>
    <name evidence="2" type="ORF">PHMEG_00035605</name>
</gene>
<dbReference type="PANTHER" id="PTHR33064:SF37">
    <property type="entry name" value="RIBONUCLEASE H"/>
    <property type="match status" value="1"/>
</dbReference>
<keyword evidence="2" id="KW-0808">Transferase</keyword>
<dbReference type="PANTHER" id="PTHR33064">
    <property type="entry name" value="POL PROTEIN"/>
    <property type="match status" value="1"/>
</dbReference>
<evidence type="ECO:0000313" key="2">
    <source>
        <dbReference type="EMBL" id="OWY94614.1"/>
    </source>
</evidence>
<feature type="compositionally biased region" description="Basic and acidic residues" evidence="1">
    <location>
        <begin position="369"/>
        <end position="379"/>
    </location>
</feature>
<keyword evidence="3" id="KW-1185">Reference proteome</keyword>
<dbReference type="InterPro" id="IPR043502">
    <property type="entry name" value="DNA/RNA_pol_sf"/>
</dbReference>
<dbReference type="InterPro" id="IPR051320">
    <property type="entry name" value="Viral_Replic_Matur_Polypro"/>
</dbReference>
<reference evidence="3" key="1">
    <citation type="submission" date="2017-03" db="EMBL/GenBank/DDBJ databases">
        <title>Phytopthora megakarya and P. palmivora, two closely related causual agents of cacao black pod achieved similar genome size and gene model numbers by different mechanisms.</title>
        <authorList>
            <person name="Ali S."/>
            <person name="Shao J."/>
            <person name="Larry D.J."/>
            <person name="Kronmiller B."/>
            <person name="Shen D."/>
            <person name="Strem M.D."/>
            <person name="Melnick R.L."/>
            <person name="Guiltinan M.J."/>
            <person name="Tyler B.M."/>
            <person name="Meinhardt L.W."/>
            <person name="Bailey B.A."/>
        </authorList>
    </citation>
    <scope>NUCLEOTIDE SEQUENCE [LARGE SCALE GENOMIC DNA]</scope>
    <source>
        <strain evidence="3">zdho120</strain>
    </source>
</reference>
<organism evidence="2 3">
    <name type="scientific">Phytophthora megakarya</name>
    <dbReference type="NCBI Taxonomy" id="4795"/>
    <lineage>
        <taxon>Eukaryota</taxon>
        <taxon>Sar</taxon>
        <taxon>Stramenopiles</taxon>
        <taxon>Oomycota</taxon>
        <taxon>Peronosporomycetes</taxon>
        <taxon>Peronosporales</taxon>
        <taxon>Peronosporaceae</taxon>
        <taxon>Phytophthora</taxon>
    </lineage>
</organism>
<accession>A0A225UNB4</accession>
<keyword evidence="2" id="KW-0548">Nucleotidyltransferase</keyword>
<name>A0A225UNB4_9STRA</name>
<evidence type="ECO:0000313" key="3">
    <source>
        <dbReference type="Proteomes" id="UP000198211"/>
    </source>
</evidence>
<feature type="compositionally biased region" description="Basic and acidic residues" evidence="1">
    <location>
        <begin position="19"/>
        <end position="40"/>
    </location>
</feature>
<evidence type="ECO:0000256" key="1">
    <source>
        <dbReference type="SAM" id="MobiDB-lite"/>
    </source>
</evidence>
<feature type="non-terminal residue" evidence="2">
    <location>
        <position position="1"/>
    </location>
</feature>
<feature type="region of interest" description="Disordered" evidence="1">
    <location>
        <begin position="1"/>
        <end position="40"/>
    </location>
</feature>
<dbReference type="Gene3D" id="3.30.70.270">
    <property type="match status" value="1"/>
</dbReference>
<comment type="caution">
    <text evidence="2">The sequence shown here is derived from an EMBL/GenBank/DDBJ whole genome shotgun (WGS) entry which is preliminary data.</text>
</comment>
<keyword evidence="2" id="KW-0695">RNA-directed DNA polymerase</keyword>